<dbReference type="Proteomes" id="UP000317728">
    <property type="component" value="Chromosome"/>
</dbReference>
<dbReference type="AlphaFoldDB" id="A0AB73TZI0"/>
<protein>
    <submittedName>
        <fullName evidence="2">Uncharacterized protein</fullName>
    </submittedName>
</protein>
<accession>A0AB73TZI0</accession>
<organism evidence="2 3">
    <name type="scientific">Mycobacteroides chelonae</name>
    <name type="common">Mycobacterium chelonae</name>
    <dbReference type="NCBI Taxonomy" id="1774"/>
    <lineage>
        <taxon>Bacteria</taxon>
        <taxon>Bacillati</taxon>
        <taxon>Actinomycetota</taxon>
        <taxon>Actinomycetes</taxon>
        <taxon>Mycobacteriales</taxon>
        <taxon>Mycobacteriaceae</taxon>
        <taxon>Mycobacteroides</taxon>
    </lineage>
</organism>
<reference evidence="2 3" key="1">
    <citation type="submission" date="2019-06" db="EMBL/GenBank/DDBJ databases">
        <title>Whole geneome sequnce of Mycobacteroides chelonae M77 isolated from bovine milk from Meghalaya, India.</title>
        <authorList>
            <person name="Vise E."/>
            <person name="Das S."/>
            <person name="Garg A."/>
            <person name="Ghatak S."/>
            <person name="Shakuntala I."/>
            <person name="Milton A.A.P."/>
            <person name="Karam A."/>
            <person name="Sanjukta R."/>
            <person name="Puro K."/>
            <person name="Sen A."/>
        </authorList>
    </citation>
    <scope>NUCLEOTIDE SEQUENCE [LARGE SCALE GENOMIC DNA]</scope>
    <source>
        <strain evidence="2 3">M77</strain>
    </source>
</reference>
<evidence type="ECO:0000313" key="2">
    <source>
        <dbReference type="EMBL" id="QDF69851.1"/>
    </source>
</evidence>
<keyword evidence="1" id="KW-0732">Signal</keyword>
<evidence type="ECO:0000313" key="3">
    <source>
        <dbReference type="Proteomes" id="UP000317728"/>
    </source>
</evidence>
<feature type="signal peptide" evidence="1">
    <location>
        <begin position="1"/>
        <end position="38"/>
    </location>
</feature>
<sequence length="112" mass="11433">MSHAAIARFYTGASMISRFAVSTLAVAATLLTAPTAQAGPDGESAADVIADLEARGNIVVVNRVGSGPMSDCTATAVRPGRFLNPGTVVNTPGVAWGGILLQHRVVNVDIKC</sequence>
<gene>
    <name evidence="2" type="ORF">FJK96_06610</name>
</gene>
<feature type="chain" id="PRO_5044490066" evidence="1">
    <location>
        <begin position="39"/>
        <end position="112"/>
    </location>
</feature>
<dbReference type="EMBL" id="CP041150">
    <property type="protein sequence ID" value="QDF69851.1"/>
    <property type="molecule type" value="Genomic_DNA"/>
</dbReference>
<evidence type="ECO:0000256" key="1">
    <source>
        <dbReference type="SAM" id="SignalP"/>
    </source>
</evidence>
<name>A0AB73TZI0_MYCCH</name>
<proteinExistence type="predicted"/>